<evidence type="ECO:0000256" key="1">
    <source>
        <dbReference type="ARBA" id="ARBA00006739"/>
    </source>
</evidence>
<dbReference type="AlphaFoldDB" id="A0A136M0M4"/>
<gene>
    <name evidence="4" type="primary">pgaC_1</name>
    <name evidence="4" type="ORF">TR69_WS6001000329</name>
</gene>
<dbReference type="STRING" id="1617426.TR69_WS6001000329"/>
<dbReference type="Gene3D" id="3.90.550.10">
    <property type="entry name" value="Spore Coat Polysaccharide Biosynthesis Protein SpsA, Chain A"/>
    <property type="match status" value="1"/>
</dbReference>
<dbReference type="EC" id="2.4.1.-" evidence="4"/>
<evidence type="ECO:0000256" key="2">
    <source>
        <dbReference type="ARBA" id="ARBA00022676"/>
    </source>
</evidence>
<comment type="similarity">
    <text evidence="1">Belongs to the glycosyltransferase 2 family.</text>
</comment>
<keyword evidence="3 4" id="KW-0808">Transferase</keyword>
<dbReference type="SUPFAM" id="SSF53448">
    <property type="entry name" value="Nucleotide-diphospho-sugar transferases"/>
    <property type="match status" value="1"/>
</dbReference>
<comment type="caution">
    <text evidence="4">The sequence shown here is derived from an EMBL/GenBank/DDBJ whole genome shotgun (WGS) entry which is preliminary data.</text>
</comment>
<dbReference type="EMBL" id="JYNZ01000002">
    <property type="protein sequence ID" value="KXK27452.1"/>
    <property type="molecule type" value="Genomic_DNA"/>
</dbReference>
<sequence>MIDVIITSYKEPKTIRNTVRSILDRDFSGYRGVINLIVAAPDRATLSAASAEAKRWKHKELILVQDKHRGKPAALNLAMQHLKAPVTVFTDGDVSFSKGTVASLIAELDAHPKLGAVGGRQYSINSRKDFFGYTSHLFTEALHRQRYAQMNGNPENRFFPLSGYVMAVRTHLLKPLPGHILVDDAYLSYEVLKQAYRIGYTPEAAAYVGYPKNLADYFRQKVRSTGGYLQLKNMGIVPEGAPARTLGQDLRMALFPLSFARTPRELVYSLLQYPLRIALWLRIYYLKLIRPDDFAASWQRVESTK</sequence>
<dbReference type="PANTHER" id="PTHR43630">
    <property type="entry name" value="POLY-BETA-1,6-N-ACETYL-D-GLUCOSAMINE SYNTHASE"/>
    <property type="match status" value="1"/>
</dbReference>
<name>A0A136M0M4_9BACT</name>
<dbReference type="Proteomes" id="UP000070457">
    <property type="component" value="Unassembled WGS sequence"/>
</dbReference>
<accession>A0A136M0M4</accession>
<organism evidence="4 5">
    <name type="scientific">candidate division WS6 bacterium OLB20</name>
    <dbReference type="NCBI Taxonomy" id="1617426"/>
    <lineage>
        <taxon>Bacteria</taxon>
        <taxon>Candidatus Dojkabacteria</taxon>
    </lineage>
</organism>
<reference evidence="4 5" key="1">
    <citation type="submission" date="2015-02" db="EMBL/GenBank/DDBJ databases">
        <title>Improved understanding of the partial-nitritation anammox process through 23 genomes representing the majority of the microbial community.</title>
        <authorList>
            <person name="Speth D.R."/>
            <person name="In T Zandt M."/>
            <person name="Guerrero Cruz S."/>
            <person name="Jetten M.S."/>
            <person name="Dutilh B.E."/>
        </authorList>
    </citation>
    <scope>NUCLEOTIDE SEQUENCE [LARGE SCALE GENOMIC DNA]</scope>
    <source>
        <strain evidence="4">OLB20</strain>
    </source>
</reference>
<dbReference type="PANTHER" id="PTHR43630:SF1">
    <property type="entry name" value="POLY-BETA-1,6-N-ACETYL-D-GLUCOSAMINE SYNTHASE"/>
    <property type="match status" value="1"/>
</dbReference>
<protein>
    <submittedName>
        <fullName evidence="4">Poly-beta-1,6-N-acetyl-D-glucosamine synthase</fullName>
        <ecNumber evidence="4">2.4.1.-</ecNumber>
    </submittedName>
</protein>
<dbReference type="Pfam" id="PF13641">
    <property type="entry name" value="Glyco_tranf_2_3"/>
    <property type="match status" value="1"/>
</dbReference>
<evidence type="ECO:0000256" key="3">
    <source>
        <dbReference type="ARBA" id="ARBA00022679"/>
    </source>
</evidence>
<dbReference type="InterPro" id="IPR029044">
    <property type="entry name" value="Nucleotide-diphossugar_trans"/>
</dbReference>
<evidence type="ECO:0000313" key="4">
    <source>
        <dbReference type="EMBL" id="KXK27452.1"/>
    </source>
</evidence>
<proteinExistence type="inferred from homology"/>
<dbReference type="GO" id="GO:0016757">
    <property type="term" value="F:glycosyltransferase activity"/>
    <property type="evidence" value="ECO:0007669"/>
    <property type="project" value="UniProtKB-KW"/>
</dbReference>
<evidence type="ECO:0000313" key="5">
    <source>
        <dbReference type="Proteomes" id="UP000070457"/>
    </source>
</evidence>
<keyword evidence="2 4" id="KW-0328">Glycosyltransferase</keyword>